<protein>
    <submittedName>
        <fullName evidence="2">Hypp7927 protein</fullName>
    </submittedName>
</protein>
<keyword evidence="3" id="KW-1185">Reference proteome</keyword>
<keyword evidence="1" id="KW-0812">Transmembrane</keyword>
<gene>
    <name evidence="2" type="primary">Hypp7927</name>
    <name evidence="2" type="ORF">BLAG_LOCUS9117</name>
</gene>
<evidence type="ECO:0000313" key="2">
    <source>
        <dbReference type="EMBL" id="CAH1247455.1"/>
    </source>
</evidence>
<proteinExistence type="predicted"/>
<evidence type="ECO:0000256" key="1">
    <source>
        <dbReference type="SAM" id="Phobius"/>
    </source>
</evidence>
<organism evidence="2 3">
    <name type="scientific">Branchiostoma lanceolatum</name>
    <name type="common">Common lancelet</name>
    <name type="synonym">Amphioxus lanceolatum</name>
    <dbReference type="NCBI Taxonomy" id="7740"/>
    <lineage>
        <taxon>Eukaryota</taxon>
        <taxon>Metazoa</taxon>
        <taxon>Chordata</taxon>
        <taxon>Cephalochordata</taxon>
        <taxon>Leptocardii</taxon>
        <taxon>Amphioxiformes</taxon>
        <taxon>Branchiostomatidae</taxon>
        <taxon>Branchiostoma</taxon>
    </lineage>
</organism>
<dbReference type="AlphaFoldDB" id="A0A8J9Z4G7"/>
<keyword evidence="1" id="KW-1133">Transmembrane helix</keyword>
<evidence type="ECO:0000313" key="3">
    <source>
        <dbReference type="Proteomes" id="UP000838412"/>
    </source>
</evidence>
<dbReference type="Proteomes" id="UP000838412">
    <property type="component" value="Chromosome 16"/>
</dbReference>
<reference evidence="2" key="1">
    <citation type="submission" date="2022-01" db="EMBL/GenBank/DDBJ databases">
        <authorList>
            <person name="Braso-Vives M."/>
        </authorList>
    </citation>
    <scope>NUCLEOTIDE SEQUENCE</scope>
</reference>
<sequence length="289" mass="31303">MQVEQRTQRHRLRGNQYHEQDDMQVERPLQMRKQCTFMRLILNPSSGPNLSLSGLEKIRRDATAFFGSLMPRDSMVISFALNMVHNVIDTCILSQTASTPIEREVLERMRERSANGFLKVVACTRRQSPNDGQSDDGVAAVEDGRRIINIIIEEGRQPNDREQGVFNRIRRFIWSKDRATWQNVAVVGGIAVLTCAALYGVLYAAGVVGGSCAAAEAAAAAAEAAETAAMIPEAAAAAAEVAECAPAVAEAGAAIVSAQPEIQVVQNGLININVIIGAISAFFTRAHRN</sequence>
<accession>A0A8J9Z4G7</accession>
<feature type="transmembrane region" description="Helical" evidence="1">
    <location>
        <begin position="180"/>
        <end position="202"/>
    </location>
</feature>
<name>A0A8J9Z4G7_BRALA</name>
<dbReference type="EMBL" id="OV696701">
    <property type="protein sequence ID" value="CAH1247455.1"/>
    <property type="molecule type" value="Genomic_DNA"/>
</dbReference>
<keyword evidence="1" id="KW-0472">Membrane</keyword>